<dbReference type="OrthoDB" id="9804637at2"/>
<keyword evidence="1" id="KW-0472">Membrane</keyword>
<keyword evidence="1" id="KW-1133">Transmembrane helix</keyword>
<dbReference type="Proteomes" id="UP000272706">
    <property type="component" value="Unassembled WGS sequence"/>
</dbReference>
<accession>A0A3A5L5A9</accession>
<reference evidence="2 3" key="1">
    <citation type="submission" date="2018-09" db="EMBL/GenBank/DDBJ databases">
        <title>Mesorhizobium carmichaelinearum sp. nov. isolated from Carmichaelinea spp. root nodules in New Zealand.</title>
        <authorList>
            <person name="De Meyer S.E."/>
        </authorList>
    </citation>
    <scope>NUCLEOTIDE SEQUENCE [LARGE SCALE GENOMIC DNA]</scope>
    <source>
        <strain evidence="2 3">ICMP19557</strain>
    </source>
</reference>
<proteinExistence type="predicted"/>
<keyword evidence="1" id="KW-0812">Transmembrane</keyword>
<feature type="transmembrane region" description="Helical" evidence="1">
    <location>
        <begin position="52"/>
        <end position="70"/>
    </location>
</feature>
<dbReference type="RefSeq" id="WP_120012781.1">
    <property type="nucleotide sequence ID" value="NZ_QZWZ01000002.1"/>
</dbReference>
<gene>
    <name evidence="2" type="ORF">D3227_04235</name>
</gene>
<organism evidence="2 3">
    <name type="scientific">Mesorhizobium waimense</name>
    <dbReference type="NCBI Taxonomy" id="1300307"/>
    <lineage>
        <taxon>Bacteria</taxon>
        <taxon>Pseudomonadati</taxon>
        <taxon>Pseudomonadota</taxon>
        <taxon>Alphaproteobacteria</taxon>
        <taxon>Hyphomicrobiales</taxon>
        <taxon>Phyllobacteriaceae</taxon>
        <taxon>Mesorhizobium</taxon>
    </lineage>
</organism>
<evidence type="ECO:0000313" key="2">
    <source>
        <dbReference type="EMBL" id="RJT41906.1"/>
    </source>
</evidence>
<dbReference type="InterPro" id="IPR009935">
    <property type="entry name" value="DUF1467"/>
</dbReference>
<protein>
    <submittedName>
        <fullName evidence="2">DUF1467 family protein</fullName>
    </submittedName>
</protein>
<evidence type="ECO:0000256" key="1">
    <source>
        <dbReference type="SAM" id="Phobius"/>
    </source>
</evidence>
<comment type="caution">
    <text evidence="2">The sequence shown here is derived from an EMBL/GenBank/DDBJ whole genome shotgun (WGS) entry which is preliminary data.</text>
</comment>
<evidence type="ECO:0000313" key="3">
    <source>
        <dbReference type="Proteomes" id="UP000272706"/>
    </source>
</evidence>
<dbReference type="EMBL" id="QZWZ01000002">
    <property type="protein sequence ID" value="RJT41906.1"/>
    <property type="molecule type" value="Genomic_DNA"/>
</dbReference>
<name>A0A3A5L5A9_9HYPH</name>
<keyword evidence="3" id="KW-1185">Reference proteome</keyword>
<sequence>MSWVSFTALFFATWWVVLFAVLPFSVKTQDDDNDVTLGTVSSAPRGPHMLRAVIRTTIATAVLMGIFYGLTRGLGLSLDEVPHIIPEAAQPPSQ</sequence>
<dbReference type="Pfam" id="PF07330">
    <property type="entry name" value="DUF1467"/>
    <property type="match status" value="1"/>
</dbReference>
<dbReference type="AlphaFoldDB" id="A0A3A5L5A9"/>